<accession>A0A4U6SVH6</accession>
<dbReference type="EMBL" id="CM016560">
    <property type="protein sequence ID" value="TKV92750.1"/>
    <property type="molecule type" value="Genomic_DNA"/>
</dbReference>
<keyword evidence="3" id="KW-0789">Thiol protease inhibitor</keyword>
<gene>
    <name evidence="5" type="ORF">SEVIR_9G180900v2</name>
</gene>
<dbReference type="Gene3D" id="3.10.450.10">
    <property type="match status" value="1"/>
</dbReference>
<feature type="domain" description="Cystatin" evidence="4">
    <location>
        <begin position="16"/>
        <end position="77"/>
    </location>
</feature>
<sequence>MLQCPRAWQVGDGGVQQEGKMNFHWVVGGDEGEDPRLGQSYHFIIDASNGNGKDRKYDAVLVEQVWLDKRILISFKPKNLSVFCLHSCMAADYLDVIIQAYGFTSSLFLYQSIIVSVISR</sequence>
<evidence type="ECO:0000313" key="6">
    <source>
        <dbReference type="Proteomes" id="UP000298652"/>
    </source>
</evidence>
<dbReference type="Proteomes" id="UP000298652">
    <property type="component" value="Chromosome 9"/>
</dbReference>
<evidence type="ECO:0000256" key="3">
    <source>
        <dbReference type="ARBA" id="ARBA00022704"/>
    </source>
</evidence>
<evidence type="ECO:0000259" key="4">
    <source>
        <dbReference type="Pfam" id="PF16845"/>
    </source>
</evidence>
<reference evidence="5" key="1">
    <citation type="submission" date="2019-03" db="EMBL/GenBank/DDBJ databases">
        <title>WGS assembly of Setaria viridis.</title>
        <authorList>
            <person name="Huang P."/>
            <person name="Jenkins J."/>
            <person name="Grimwood J."/>
            <person name="Barry K."/>
            <person name="Healey A."/>
            <person name="Mamidi S."/>
            <person name="Sreedasyam A."/>
            <person name="Shu S."/>
            <person name="Feldman M."/>
            <person name="Wu J."/>
            <person name="Yu Y."/>
            <person name="Chen C."/>
            <person name="Johnson J."/>
            <person name="Rokhsar D."/>
            <person name="Baxter I."/>
            <person name="Schmutz J."/>
            <person name="Brutnell T."/>
            <person name="Kellogg E."/>
        </authorList>
    </citation>
    <scope>NUCLEOTIDE SEQUENCE [LARGE SCALE GENOMIC DNA]</scope>
</reference>
<dbReference type="Pfam" id="PF16845">
    <property type="entry name" value="SQAPI"/>
    <property type="match status" value="1"/>
</dbReference>
<dbReference type="SUPFAM" id="SSF54403">
    <property type="entry name" value="Cystatin/monellin"/>
    <property type="match status" value="1"/>
</dbReference>
<dbReference type="InterPro" id="IPR000010">
    <property type="entry name" value="Cystatin_dom"/>
</dbReference>
<dbReference type="GO" id="GO:0004869">
    <property type="term" value="F:cysteine-type endopeptidase inhibitor activity"/>
    <property type="evidence" value="ECO:0007669"/>
    <property type="project" value="UniProtKB-KW"/>
</dbReference>
<dbReference type="InterPro" id="IPR046350">
    <property type="entry name" value="Cystatin_sf"/>
</dbReference>
<proteinExistence type="inferred from homology"/>
<keyword evidence="2" id="KW-0646">Protease inhibitor</keyword>
<protein>
    <recommendedName>
        <fullName evidence="4">Cystatin domain-containing protein</fullName>
    </recommendedName>
</protein>
<dbReference type="Gramene" id="TKV92750">
    <property type="protein sequence ID" value="TKV92750"/>
    <property type="gene ID" value="SEVIR_9G180900v2"/>
</dbReference>
<keyword evidence="6" id="KW-1185">Reference proteome</keyword>
<evidence type="ECO:0000256" key="2">
    <source>
        <dbReference type="ARBA" id="ARBA00022690"/>
    </source>
</evidence>
<evidence type="ECO:0000256" key="1">
    <source>
        <dbReference type="ARBA" id="ARBA00007233"/>
    </source>
</evidence>
<evidence type="ECO:0000313" key="5">
    <source>
        <dbReference type="EMBL" id="TKV92750.1"/>
    </source>
</evidence>
<dbReference type="AlphaFoldDB" id="A0A4U6SVH6"/>
<comment type="similarity">
    <text evidence="1">Belongs to the cystatin family. Phytocystatin subfamily.</text>
</comment>
<name>A0A4U6SVH6_SETVI</name>
<organism evidence="5 6">
    <name type="scientific">Setaria viridis</name>
    <name type="common">Green bristlegrass</name>
    <name type="synonym">Setaria italica subsp. viridis</name>
    <dbReference type="NCBI Taxonomy" id="4556"/>
    <lineage>
        <taxon>Eukaryota</taxon>
        <taxon>Viridiplantae</taxon>
        <taxon>Streptophyta</taxon>
        <taxon>Embryophyta</taxon>
        <taxon>Tracheophyta</taxon>
        <taxon>Spermatophyta</taxon>
        <taxon>Magnoliopsida</taxon>
        <taxon>Liliopsida</taxon>
        <taxon>Poales</taxon>
        <taxon>Poaceae</taxon>
        <taxon>PACMAD clade</taxon>
        <taxon>Panicoideae</taxon>
        <taxon>Panicodae</taxon>
        <taxon>Paniceae</taxon>
        <taxon>Cenchrinae</taxon>
        <taxon>Setaria</taxon>
    </lineage>
</organism>